<evidence type="ECO:0000256" key="4">
    <source>
        <dbReference type="PROSITE-ProRule" id="PRU00330"/>
    </source>
</evidence>
<organism evidence="8 9">
    <name type="scientific">Rickenella mellea</name>
    <dbReference type="NCBI Taxonomy" id="50990"/>
    <lineage>
        <taxon>Eukaryota</taxon>
        <taxon>Fungi</taxon>
        <taxon>Dikarya</taxon>
        <taxon>Basidiomycota</taxon>
        <taxon>Agaricomycotina</taxon>
        <taxon>Agaricomycetes</taxon>
        <taxon>Hymenochaetales</taxon>
        <taxon>Rickenellaceae</taxon>
        <taxon>Rickenella</taxon>
    </lineage>
</organism>
<dbReference type="Gene3D" id="1.10.10.10">
    <property type="entry name" value="Winged helix-like DNA-binding domain superfamily/Winged helix DNA-binding domain"/>
    <property type="match status" value="1"/>
</dbReference>
<dbReference type="InterPro" id="IPR036317">
    <property type="entry name" value="Cullin_homology_sf"/>
</dbReference>
<dbReference type="SUPFAM" id="SSF46785">
    <property type="entry name" value="Winged helix' DNA-binding domain"/>
    <property type="match status" value="1"/>
</dbReference>
<dbReference type="InterPro" id="IPR001373">
    <property type="entry name" value="Cullin_N"/>
</dbReference>
<protein>
    <submittedName>
        <fullName evidence="8">Cullin-domain-containing protein</fullName>
    </submittedName>
</protein>
<dbReference type="SMART" id="SM00182">
    <property type="entry name" value="CULLIN"/>
    <property type="match status" value="1"/>
</dbReference>
<dbReference type="InterPro" id="IPR045093">
    <property type="entry name" value="Cullin"/>
</dbReference>
<evidence type="ECO:0000256" key="6">
    <source>
        <dbReference type="SAM" id="MobiDB-lite"/>
    </source>
</evidence>
<comment type="similarity">
    <text evidence="1 4 5">Belongs to the cullin family.</text>
</comment>
<dbReference type="AlphaFoldDB" id="A0A4Y7QDU0"/>
<feature type="region of interest" description="Disordered" evidence="6">
    <location>
        <begin position="344"/>
        <end position="371"/>
    </location>
</feature>
<dbReference type="Gene3D" id="1.20.1310.10">
    <property type="entry name" value="Cullin Repeats"/>
    <property type="match status" value="4"/>
</dbReference>
<dbReference type="InterPro" id="IPR036390">
    <property type="entry name" value="WH_DNA-bd_sf"/>
</dbReference>
<feature type="domain" description="Cullin family profile" evidence="7">
    <location>
        <begin position="425"/>
        <end position="656"/>
    </location>
</feature>
<feature type="compositionally biased region" description="Basic and acidic residues" evidence="6">
    <location>
        <begin position="348"/>
        <end position="363"/>
    </location>
</feature>
<dbReference type="InterPro" id="IPR019559">
    <property type="entry name" value="Cullin_neddylation_domain"/>
</dbReference>
<evidence type="ECO:0000313" key="8">
    <source>
        <dbReference type="EMBL" id="TDL25857.1"/>
    </source>
</evidence>
<dbReference type="Proteomes" id="UP000294933">
    <property type="component" value="Unassembled WGS sequence"/>
</dbReference>
<keyword evidence="3" id="KW-0832">Ubl conjugation</keyword>
<dbReference type="Pfam" id="PF00888">
    <property type="entry name" value="Cullin"/>
    <property type="match status" value="1"/>
</dbReference>
<dbReference type="GO" id="GO:0031625">
    <property type="term" value="F:ubiquitin protein ligase binding"/>
    <property type="evidence" value="ECO:0007669"/>
    <property type="project" value="InterPro"/>
</dbReference>
<dbReference type="Pfam" id="PF10557">
    <property type="entry name" value="Cullin_Nedd8"/>
    <property type="match status" value="1"/>
</dbReference>
<dbReference type="VEuPathDB" id="FungiDB:BD410DRAFT_837307"/>
<evidence type="ECO:0000256" key="5">
    <source>
        <dbReference type="RuleBase" id="RU003829"/>
    </source>
</evidence>
<evidence type="ECO:0000256" key="1">
    <source>
        <dbReference type="ARBA" id="ARBA00006019"/>
    </source>
</evidence>
<dbReference type="Pfam" id="PF26557">
    <property type="entry name" value="Cullin_AB"/>
    <property type="match status" value="1"/>
</dbReference>
<dbReference type="SUPFAM" id="SSF75632">
    <property type="entry name" value="Cullin homology domain"/>
    <property type="match status" value="1"/>
</dbReference>
<feature type="region of interest" description="Disordered" evidence="6">
    <location>
        <begin position="1"/>
        <end position="24"/>
    </location>
</feature>
<dbReference type="FunFam" id="1.20.1310.10:FF:000036">
    <property type="entry name" value="SCF ubiquitin ligase subunit CulC, putative"/>
    <property type="match status" value="1"/>
</dbReference>
<evidence type="ECO:0000259" key="7">
    <source>
        <dbReference type="PROSITE" id="PS50069"/>
    </source>
</evidence>
<dbReference type="SMART" id="SM00884">
    <property type="entry name" value="Cullin_Nedd8"/>
    <property type="match status" value="1"/>
</dbReference>
<dbReference type="SUPFAM" id="SSF74788">
    <property type="entry name" value="Cullin repeat-like"/>
    <property type="match status" value="1"/>
</dbReference>
<dbReference type="InterPro" id="IPR016159">
    <property type="entry name" value="Cullin_repeat-like_dom_sf"/>
</dbReference>
<dbReference type="FunFam" id="1.20.1310.10:FF:000002">
    <property type="entry name" value="cullin-3 isoform X1"/>
    <property type="match status" value="1"/>
</dbReference>
<reference evidence="8 9" key="1">
    <citation type="submission" date="2018-06" db="EMBL/GenBank/DDBJ databases">
        <title>A transcriptomic atlas of mushroom development highlights an independent origin of complex multicellularity.</title>
        <authorList>
            <consortium name="DOE Joint Genome Institute"/>
            <person name="Krizsan K."/>
            <person name="Almasi E."/>
            <person name="Merenyi Z."/>
            <person name="Sahu N."/>
            <person name="Viragh M."/>
            <person name="Koszo T."/>
            <person name="Mondo S."/>
            <person name="Kiss B."/>
            <person name="Balint B."/>
            <person name="Kues U."/>
            <person name="Barry K."/>
            <person name="Hegedus J.C."/>
            <person name="Henrissat B."/>
            <person name="Johnson J."/>
            <person name="Lipzen A."/>
            <person name="Ohm R."/>
            <person name="Nagy I."/>
            <person name="Pangilinan J."/>
            <person name="Yan J."/>
            <person name="Xiong Y."/>
            <person name="Grigoriev I.V."/>
            <person name="Hibbett D.S."/>
            <person name="Nagy L.G."/>
        </authorList>
    </citation>
    <scope>NUCLEOTIDE SEQUENCE [LARGE SCALE GENOMIC DNA]</scope>
    <source>
        <strain evidence="8 9">SZMC22713</strain>
    </source>
</reference>
<dbReference type="PROSITE" id="PS50069">
    <property type="entry name" value="CULLIN_2"/>
    <property type="match status" value="1"/>
</dbReference>
<accession>A0A4Y7QDU0</accession>
<dbReference type="Gene3D" id="3.30.230.130">
    <property type="entry name" value="Cullin, Chain C, Domain 2"/>
    <property type="match status" value="1"/>
</dbReference>
<evidence type="ECO:0000256" key="3">
    <source>
        <dbReference type="ARBA" id="ARBA00022843"/>
    </source>
</evidence>
<evidence type="ECO:0000313" key="9">
    <source>
        <dbReference type="Proteomes" id="UP000294933"/>
    </source>
</evidence>
<dbReference type="PANTHER" id="PTHR11932">
    <property type="entry name" value="CULLIN"/>
    <property type="match status" value="1"/>
</dbReference>
<proteinExistence type="inferred from homology"/>
<dbReference type="OrthoDB" id="27073at2759"/>
<name>A0A4Y7QDU0_9AGAM</name>
<dbReference type="STRING" id="50990.A0A4Y7QDU0"/>
<keyword evidence="2" id="KW-1017">Isopeptide bond</keyword>
<dbReference type="InterPro" id="IPR036388">
    <property type="entry name" value="WH-like_DNA-bd_sf"/>
</dbReference>
<dbReference type="InterPro" id="IPR016158">
    <property type="entry name" value="Cullin_homology"/>
</dbReference>
<dbReference type="GO" id="GO:0006511">
    <property type="term" value="P:ubiquitin-dependent protein catabolic process"/>
    <property type="evidence" value="ECO:0007669"/>
    <property type="project" value="InterPro"/>
</dbReference>
<dbReference type="FunFam" id="1.10.10.10:FF:000014">
    <property type="entry name" value="Cullin 1"/>
    <property type="match status" value="1"/>
</dbReference>
<evidence type="ECO:0000256" key="2">
    <source>
        <dbReference type="ARBA" id="ARBA00022499"/>
    </source>
</evidence>
<dbReference type="EMBL" id="ML170163">
    <property type="protein sequence ID" value="TDL25857.1"/>
    <property type="molecule type" value="Genomic_DNA"/>
</dbReference>
<feature type="compositionally biased region" description="Basic residues" evidence="6">
    <location>
        <begin position="1"/>
        <end position="16"/>
    </location>
</feature>
<keyword evidence="9" id="KW-1185">Reference proteome</keyword>
<dbReference type="FunFam" id="1.20.1310.10:FF:000001">
    <property type="entry name" value="Cullin 3"/>
    <property type="match status" value="1"/>
</dbReference>
<sequence length="802" mass="91835">MSVASRRVKTKIKPPKKHDQDTSINETWTQLSRAICEIHNHNASNLSFEENYRFAYNLVLHKHGDMLYKGVKSLVAENIDRLAENEVHPAFPERVSRDPAHQSQEGERLLKALRKVWDDHTGSMSKLRDILKYMDRVYTPSASVPVIWDAGLKIFHDHMITTAIRSHINEAILGQIQVEREGYAINRSAVKSCVDVLLQLNDGTDGQPISVYKNDLEPEVLKESDAFYQLEAQNLLESCDAPEYLRRVESRFSSEENRAHHYLSSQTAAPLKKILEDTLLAPHLNTILSMPNSGLDAMIDEEKENDLARLYRLFIMIPTGLPALRKALKVSVQRRGQEINAAAVQETEEAREQEHDADMDPKGKGKAKARPPRVQAVDVATSWVQSVLTLKDKFDRLWRSSFASDRDVETSLNEAFSSFINLNKRASEFISLFIDENLKKGLKGKTDQEMDAVLDKTIVVFRYVADKDIFERYYKNHLAKRLLYGRSVSDDAERGMLAKLKVECGYQFTQKLEGMFNDIKISADHMAAYSAKLTEDTSPELNISVTIMTSTFWPMNHPDSTCNLPEMMIKACKSFEAFYLSRHSGRRLTWQAGLGSADVRATFRAKKHDLNISTFALVILLLFEDLPEGEFLTYEEIAESTNLAQGELKRNLQSLACAKYKILKKHPPSRDVNVEDSFSFNHDFSAPLQRIKISTVSAKVESTEERKETENRIEEDRHHQAEACIVRIMKNRKHMTHNDLVNEVTRQLVGRFQPNPLTIKRRIESLIERDYLERCADRKSYNYLCNLDSCIPHLSSNIQYVH</sequence>
<dbReference type="InterPro" id="IPR059120">
    <property type="entry name" value="Cullin-like_AB"/>
</dbReference>
<gene>
    <name evidence="8" type="ORF">BD410DRAFT_837307</name>
</gene>